<dbReference type="Pfam" id="PF03788">
    <property type="entry name" value="LrgA"/>
    <property type="match status" value="1"/>
</dbReference>
<keyword evidence="5 6" id="KW-0472">Membrane</keyword>
<evidence type="ECO:0000256" key="4">
    <source>
        <dbReference type="ARBA" id="ARBA00022989"/>
    </source>
</evidence>
<evidence type="ECO:0000256" key="2">
    <source>
        <dbReference type="ARBA" id="ARBA00022475"/>
    </source>
</evidence>
<proteinExistence type="predicted"/>
<keyword evidence="2" id="KW-1003">Cell membrane</keyword>
<feature type="transmembrane region" description="Helical" evidence="6">
    <location>
        <begin position="92"/>
        <end position="111"/>
    </location>
</feature>
<feature type="transmembrane region" description="Helical" evidence="6">
    <location>
        <begin position="38"/>
        <end position="54"/>
    </location>
</feature>
<dbReference type="HOGENOM" id="CLU_113736_2_0_9"/>
<dbReference type="Proteomes" id="UP000004968">
    <property type="component" value="Unassembled WGS sequence"/>
</dbReference>
<comment type="caution">
    <text evidence="7">The sequence shown here is derived from an EMBL/GenBank/DDBJ whole genome shotgun (WGS) entry which is preliminary data.</text>
</comment>
<dbReference type="PANTHER" id="PTHR33931">
    <property type="entry name" value="HOLIN-LIKE PROTEIN CIDA-RELATED"/>
    <property type="match status" value="1"/>
</dbReference>
<dbReference type="PANTHER" id="PTHR33931:SF2">
    <property type="entry name" value="HOLIN-LIKE PROTEIN CIDA"/>
    <property type="match status" value="1"/>
</dbReference>
<organism evidence="7 8">
    <name type="scientific">Hungatella hathewayi DSM 13479</name>
    <dbReference type="NCBI Taxonomy" id="566550"/>
    <lineage>
        <taxon>Bacteria</taxon>
        <taxon>Bacillati</taxon>
        <taxon>Bacillota</taxon>
        <taxon>Clostridia</taxon>
        <taxon>Lachnospirales</taxon>
        <taxon>Lachnospiraceae</taxon>
        <taxon>Hungatella</taxon>
    </lineage>
</organism>
<evidence type="ECO:0000256" key="1">
    <source>
        <dbReference type="ARBA" id="ARBA00004651"/>
    </source>
</evidence>
<evidence type="ECO:0000313" key="7">
    <source>
        <dbReference type="EMBL" id="EFC94595.1"/>
    </source>
</evidence>
<dbReference type="AlphaFoldDB" id="D3AUB0"/>
<evidence type="ECO:0000256" key="6">
    <source>
        <dbReference type="SAM" id="Phobius"/>
    </source>
</evidence>
<keyword evidence="3 6" id="KW-0812">Transmembrane</keyword>
<feature type="transmembrane region" description="Helical" evidence="6">
    <location>
        <begin position="66"/>
        <end position="86"/>
    </location>
</feature>
<gene>
    <name evidence="7" type="ORF">CLOSTHATH_07224</name>
</gene>
<evidence type="ECO:0000313" key="8">
    <source>
        <dbReference type="Proteomes" id="UP000004968"/>
    </source>
</evidence>
<name>D3AUB0_9FIRM</name>
<keyword evidence="4 6" id="KW-1133">Transmembrane helix</keyword>
<accession>D3AUB0</accession>
<feature type="transmembrane region" description="Helical" evidence="6">
    <location>
        <begin position="12"/>
        <end position="32"/>
    </location>
</feature>
<comment type="subcellular location">
    <subcellularLocation>
        <location evidence="1">Cell membrane</location>
        <topology evidence="1">Multi-pass membrane protein</topology>
    </subcellularLocation>
</comment>
<dbReference type="EMBL" id="ACIO01001027">
    <property type="protein sequence ID" value="EFC94595.1"/>
    <property type="molecule type" value="Genomic_DNA"/>
</dbReference>
<protein>
    <submittedName>
        <fullName evidence="7">LrgA family protein</fullName>
    </submittedName>
</protein>
<dbReference type="GO" id="GO:0005886">
    <property type="term" value="C:plasma membrane"/>
    <property type="evidence" value="ECO:0007669"/>
    <property type="project" value="UniProtKB-SubCell"/>
</dbReference>
<sequence>MIHQGRQNMKFIKQFSIILIISLIGEALHYFIPLPVPASIYGLLIMLAGLYTKLIPLDSVREASFFLIDIMPLMFIPAAVGLLDSWGLLRPILVPFLVITLVSTVVVMVVTGKITQFFIRSDKEKKVPEHE</sequence>
<evidence type="ECO:0000256" key="3">
    <source>
        <dbReference type="ARBA" id="ARBA00022692"/>
    </source>
</evidence>
<dbReference type="InterPro" id="IPR005538">
    <property type="entry name" value="LrgA/CidA"/>
</dbReference>
<reference evidence="7 8" key="1">
    <citation type="submission" date="2010-01" db="EMBL/GenBank/DDBJ databases">
        <authorList>
            <person name="Weinstock G."/>
            <person name="Sodergren E."/>
            <person name="Clifton S."/>
            <person name="Fulton L."/>
            <person name="Fulton B."/>
            <person name="Courtney L."/>
            <person name="Fronick C."/>
            <person name="Harrison M."/>
            <person name="Strong C."/>
            <person name="Farmer C."/>
            <person name="Delahaunty K."/>
            <person name="Markovic C."/>
            <person name="Hall O."/>
            <person name="Minx P."/>
            <person name="Tomlinson C."/>
            <person name="Mitreva M."/>
            <person name="Nelson J."/>
            <person name="Hou S."/>
            <person name="Wollam A."/>
            <person name="Pepin K.H."/>
            <person name="Johnson M."/>
            <person name="Bhonagiri V."/>
            <person name="Nash W.E."/>
            <person name="Warren W."/>
            <person name="Chinwalla A."/>
            <person name="Mardis E.R."/>
            <person name="Wilson R.K."/>
        </authorList>
    </citation>
    <scope>NUCLEOTIDE SEQUENCE [LARGE SCALE GENOMIC DNA]</scope>
    <source>
        <strain evidence="7 8">DSM 13479</strain>
    </source>
</reference>
<evidence type="ECO:0000256" key="5">
    <source>
        <dbReference type="ARBA" id="ARBA00023136"/>
    </source>
</evidence>